<dbReference type="InterPro" id="IPR041373">
    <property type="entry name" value="RT_RNaseH"/>
</dbReference>
<name>A0A6L2P131_TANCI</name>
<evidence type="ECO:0000256" key="6">
    <source>
        <dbReference type="ARBA" id="ARBA00022918"/>
    </source>
</evidence>
<dbReference type="EMBL" id="BKCJ010010556">
    <property type="protein sequence ID" value="GEU92123.1"/>
    <property type="molecule type" value="Genomic_DNA"/>
</dbReference>
<dbReference type="GO" id="GO:0003964">
    <property type="term" value="F:RNA-directed DNA polymerase activity"/>
    <property type="evidence" value="ECO:0007669"/>
    <property type="project" value="UniProtKB-KW"/>
</dbReference>
<evidence type="ECO:0000313" key="10">
    <source>
        <dbReference type="EMBL" id="GEU92123.1"/>
    </source>
</evidence>
<dbReference type="PANTHER" id="PTHR37984">
    <property type="entry name" value="PROTEIN CBG26694"/>
    <property type="match status" value="1"/>
</dbReference>
<dbReference type="GO" id="GO:0016787">
    <property type="term" value="F:hydrolase activity"/>
    <property type="evidence" value="ECO:0007669"/>
    <property type="project" value="UniProtKB-KW"/>
</dbReference>
<protein>
    <submittedName>
        <fullName evidence="10">Retrovirus-related Pol polyprotein from transposon 17.6</fullName>
    </submittedName>
</protein>
<dbReference type="CDD" id="cd09274">
    <property type="entry name" value="RNase_HI_RT_Ty3"/>
    <property type="match status" value="1"/>
</dbReference>
<dbReference type="AlphaFoldDB" id="A0A6L2P131"/>
<dbReference type="InterPro" id="IPR043502">
    <property type="entry name" value="DNA/RNA_pol_sf"/>
</dbReference>
<dbReference type="InterPro" id="IPR050951">
    <property type="entry name" value="Retrovirus_Pol_polyprotein"/>
</dbReference>
<evidence type="ECO:0000256" key="5">
    <source>
        <dbReference type="ARBA" id="ARBA00022801"/>
    </source>
</evidence>
<proteinExistence type="predicted"/>
<sequence length="694" mass="78919">MPFGLCNAPATFQRCMLAIFYDMIEESVEVFMDDFSIFGNSFETYLTNLNKMLQHCKDAHLVLNWEKCHFMVKEGIVLEHKVSGAGLEVDKAKINVISKLPPPTNIKVGAILGKKDGKNFHPIYFASKTLNPAQQNYIITEKELMVVVFAFDKFKSYLILSKIVIHTDHSALRHFFKKQDVKPRLIRWILLLQEFDIEIKDIKGTENVAVDTYLESKMMKQAMTMKSMITFLEKLLWKSTPKMNLDTPMVEKNELDEDLQGSPVDATLYPGTINTGLWYSKDTDMSLTAYTDMYFVRTEYQLADIFTKRLPRERFNFLIEKLGMKSMPLELLKRLTEEEEKNMNPIFTHQVALDNALVAPEKCLKIVKCNARIEFSKPQRICPILPDQEFVEPSSDEEMVLFIQELAYSGKCDMLSAIDTDQMHQPWRTFAAIINRCISGKTTGLDRLRPSRAQILWGMFNQKNVEYDIKNSQAYKTYLDFATEKATPKKARKFKKIASPSKELSHVIEEEPAKKPKRAKNLAKKSNTVPTASVVIRDTPGVSVSKKKAPAKVDRGKGMDLLSDVALLEASQLKKALKKSKQDTHMLHTSGSGDGVGSQPKVHDEQQEETTGTNEGIGTIPRVLDVPKYQYESENKSLRDSDDDNNNDDSDDVSNDDDDVDSDADGDNEASVSERTDFDEDENPNLNQNDDKEE</sequence>
<feature type="compositionally biased region" description="Basic and acidic residues" evidence="7">
    <location>
        <begin position="631"/>
        <end position="640"/>
    </location>
</feature>
<keyword evidence="1" id="KW-0808">Transferase</keyword>
<dbReference type="PANTHER" id="PTHR37984:SF5">
    <property type="entry name" value="PROTEIN NYNRIN-LIKE"/>
    <property type="match status" value="1"/>
</dbReference>
<evidence type="ECO:0000256" key="3">
    <source>
        <dbReference type="ARBA" id="ARBA00022722"/>
    </source>
</evidence>
<keyword evidence="2" id="KW-0548">Nucleotidyltransferase</keyword>
<dbReference type="InterPro" id="IPR043128">
    <property type="entry name" value="Rev_trsase/Diguanyl_cyclase"/>
</dbReference>
<reference evidence="10" key="1">
    <citation type="journal article" date="2019" name="Sci. Rep.">
        <title>Draft genome of Tanacetum cinerariifolium, the natural source of mosquito coil.</title>
        <authorList>
            <person name="Yamashiro T."/>
            <person name="Shiraishi A."/>
            <person name="Satake H."/>
            <person name="Nakayama K."/>
        </authorList>
    </citation>
    <scope>NUCLEOTIDE SEQUENCE</scope>
</reference>
<evidence type="ECO:0000256" key="2">
    <source>
        <dbReference type="ARBA" id="ARBA00022695"/>
    </source>
</evidence>
<feature type="compositionally biased region" description="Low complexity" evidence="7">
    <location>
        <begin position="609"/>
        <end position="620"/>
    </location>
</feature>
<keyword evidence="6" id="KW-0695">RNA-directed DNA polymerase</keyword>
<dbReference type="CDD" id="cd01647">
    <property type="entry name" value="RT_LTR"/>
    <property type="match status" value="1"/>
</dbReference>
<evidence type="ECO:0000259" key="9">
    <source>
        <dbReference type="Pfam" id="PF17917"/>
    </source>
</evidence>
<keyword evidence="4" id="KW-0255">Endonuclease</keyword>
<evidence type="ECO:0000256" key="1">
    <source>
        <dbReference type="ARBA" id="ARBA00022679"/>
    </source>
</evidence>
<keyword evidence="5" id="KW-0378">Hydrolase</keyword>
<keyword evidence="3" id="KW-0540">Nuclease</keyword>
<feature type="compositionally biased region" description="Acidic residues" evidence="7">
    <location>
        <begin position="641"/>
        <end position="668"/>
    </location>
</feature>
<feature type="domain" description="Reverse transcriptase" evidence="8">
    <location>
        <begin position="1"/>
        <end position="73"/>
    </location>
</feature>
<feature type="domain" description="Reverse transcriptase RNase H-like" evidence="9">
    <location>
        <begin position="106"/>
        <end position="195"/>
    </location>
</feature>
<evidence type="ECO:0000256" key="7">
    <source>
        <dbReference type="SAM" id="MobiDB-lite"/>
    </source>
</evidence>
<accession>A0A6L2P131</accession>
<evidence type="ECO:0000256" key="4">
    <source>
        <dbReference type="ARBA" id="ARBA00022759"/>
    </source>
</evidence>
<dbReference type="SUPFAM" id="SSF56672">
    <property type="entry name" value="DNA/RNA polymerases"/>
    <property type="match status" value="1"/>
</dbReference>
<dbReference type="Pfam" id="PF17917">
    <property type="entry name" value="RT_RNaseH"/>
    <property type="match status" value="1"/>
</dbReference>
<dbReference type="GO" id="GO:0004519">
    <property type="term" value="F:endonuclease activity"/>
    <property type="evidence" value="ECO:0007669"/>
    <property type="project" value="UniProtKB-KW"/>
</dbReference>
<gene>
    <name evidence="10" type="ORF">Tci_064101</name>
</gene>
<evidence type="ECO:0000259" key="8">
    <source>
        <dbReference type="Pfam" id="PF00078"/>
    </source>
</evidence>
<comment type="caution">
    <text evidence="10">The sequence shown here is derived from an EMBL/GenBank/DDBJ whole genome shotgun (WGS) entry which is preliminary data.</text>
</comment>
<feature type="region of interest" description="Disordered" evidence="7">
    <location>
        <begin position="509"/>
        <end position="534"/>
    </location>
</feature>
<organism evidence="10">
    <name type="scientific">Tanacetum cinerariifolium</name>
    <name type="common">Dalmatian daisy</name>
    <name type="synonym">Chrysanthemum cinerariifolium</name>
    <dbReference type="NCBI Taxonomy" id="118510"/>
    <lineage>
        <taxon>Eukaryota</taxon>
        <taxon>Viridiplantae</taxon>
        <taxon>Streptophyta</taxon>
        <taxon>Embryophyta</taxon>
        <taxon>Tracheophyta</taxon>
        <taxon>Spermatophyta</taxon>
        <taxon>Magnoliopsida</taxon>
        <taxon>eudicotyledons</taxon>
        <taxon>Gunneridae</taxon>
        <taxon>Pentapetalae</taxon>
        <taxon>asterids</taxon>
        <taxon>campanulids</taxon>
        <taxon>Asterales</taxon>
        <taxon>Asteraceae</taxon>
        <taxon>Asteroideae</taxon>
        <taxon>Anthemideae</taxon>
        <taxon>Anthemidinae</taxon>
        <taxon>Tanacetum</taxon>
    </lineage>
</organism>
<dbReference type="Pfam" id="PF00078">
    <property type="entry name" value="RVT_1"/>
    <property type="match status" value="1"/>
</dbReference>
<dbReference type="Gene3D" id="3.30.70.270">
    <property type="match status" value="1"/>
</dbReference>
<feature type="region of interest" description="Disordered" evidence="7">
    <location>
        <begin position="579"/>
        <end position="694"/>
    </location>
</feature>
<dbReference type="InterPro" id="IPR000477">
    <property type="entry name" value="RT_dom"/>
</dbReference>